<dbReference type="EMBL" id="JABUMX010000001">
    <property type="protein sequence ID" value="NTS29965.1"/>
    <property type="molecule type" value="Genomic_DNA"/>
</dbReference>
<feature type="transmembrane region" description="Helical" evidence="9">
    <location>
        <begin position="90"/>
        <end position="115"/>
    </location>
</feature>
<feature type="transmembrane region" description="Helical" evidence="9">
    <location>
        <begin position="187"/>
        <end position="205"/>
    </location>
</feature>
<feature type="transmembrane region" description="Helical" evidence="9">
    <location>
        <begin position="27"/>
        <end position="45"/>
    </location>
</feature>
<organism evidence="11 12">
    <name type="scientific">Phyllobacterium pellucidum</name>
    <dbReference type="NCBI Taxonomy" id="2740464"/>
    <lineage>
        <taxon>Bacteria</taxon>
        <taxon>Pseudomonadati</taxon>
        <taxon>Pseudomonadota</taxon>
        <taxon>Alphaproteobacteria</taxon>
        <taxon>Hyphomicrobiales</taxon>
        <taxon>Phyllobacteriaceae</taxon>
        <taxon>Phyllobacterium</taxon>
    </lineage>
</organism>
<keyword evidence="8 9" id="KW-0472">Membrane</keyword>
<dbReference type="InterPro" id="IPR010065">
    <property type="entry name" value="AA_ABC_transptr_permease_3TM"/>
</dbReference>
<dbReference type="Proteomes" id="UP000550508">
    <property type="component" value="Unassembled WGS sequence"/>
</dbReference>
<keyword evidence="5 9" id="KW-0812">Transmembrane</keyword>
<feature type="transmembrane region" description="Helical" evidence="9">
    <location>
        <begin position="136"/>
        <end position="157"/>
    </location>
</feature>
<evidence type="ECO:0000256" key="3">
    <source>
        <dbReference type="ARBA" id="ARBA00022448"/>
    </source>
</evidence>
<sequence length="398" mass="43181">MASQDITPVGRSSAKASLLYDPKVRGLVFQVLTVVVIAGLIYWIINNTITNLQRANLASGFGFLDGRSGFDISSSPYLAYSSDSTYIKALWVGILNTITVAFVGIITATIIGFVIGIGRLSHNWLIRKICTVYVEIFRNIPPLLVIFFWYLGVLSVLPQARQSIHLPFNTYLNNRGFFFPSPVFGEGAWLAGVGLIVGIVGALLVKRWARKRQMVTGQQFPVGLTALALIVGLPLLALLIKGFPLSFDYPVLGSFNLKGGAQIGPEFMSLYLALSFYTASFIAEIVRAGIRGVGKGQSEASHALGLRAGPTTRLVIVPQAMRIIIPPLTSQYLNLTKNSSLAVAIGYPDLVAVGGTILNQTGHSIEVVAIWMVVYLGISVLTSIFMNWFNARVALVER</sequence>
<evidence type="ECO:0000313" key="12">
    <source>
        <dbReference type="Proteomes" id="UP000550508"/>
    </source>
</evidence>
<evidence type="ECO:0000313" key="11">
    <source>
        <dbReference type="EMBL" id="NTS29965.1"/>
    </source>
</evidence>
<feature type="transmembrane region" description="Helical" evidence="9">
    <location>
        <begin position="226"/>
        <end position="247"/>
    </location>
</feature>
<evidence type="ECO:0000256" key="9">
    <source>
        <dbReference type="RuleBase" id="RU363032"/>
    </source>
</evidence>
<dbReference type="PROSITE" id="PS50928">
    <property type="entry name" value="ABC_TM1"/>
    <property type="match status" value="1"/>
</dbReference>
<dbReference type="SUPFAM" id="SSF161098">
    <property type="entry name" value="MetI-like"/>
    <property type="match status" value="2"/>
</dbReference>
<keyword evidence="7 9" id="KW-1133">Transmembrane helix</keyword>
<feature type="transmembrane region" description="Helical" evidence="9">
    <location>
        <begin position="368"/>
        <end position="389"/>
    </location>
</feature>
<dbReference type="CDD" id="cd06261">
    <property type="entry name" value="TM_PBP2"/>
    <property type="match status" value="2"/>
</dbReference>
<dbReference type="InterPro" id="IPR043429">
    <property type="entry name" value="ArtM/GltK/GlnP/TcyL/YhdX-like"/>
</dbReference>
<dbReference type="Pfam" id="PF00528">
    <property type="entry name" value="BPD_transp_1"/>
    <property type="match status" value="1"/>
</dbReference>
<keyword evidence="4" id="KW-1003">Cell membrane</keyword>
<name>A0A849VIE5_9HYPH</name>
<comment type="caution">
    <text evidence="11">The sequence shown here is derived from an EMBL/GenBank/DDBJ whole genome shotgun (WGS) entry which is preliminary data.</text>
</comment>
<evidence type="ECO:0000256" key="5">
    <source>
        <dbReference type="ARBA" id="ARBA00022692"/>
    </source>
</evidence>
<dbReference type="Gene3D" id="1.10.3720.10">
    <property type="entry name" value="MetI-like"/>
    <property type="match status" value="2"/>
</dbReference>
<evidence type="ECO:0000256" key="4">
    <source>
        <dbReference type="ARBA" id="ARBA00022475"/>
    </source>
</evidence>
<dbReference type="GO" id="GO:0043190">
    <property type="term" value="C:ATP-binding cassette (ABC) transporter complex"/>
    <property type="evidence" value="ECO:0007669"/>
    <property type="project" value="InterPro"/>
</dbReference>
<keyword evidence="12" id="KW-1185">Reference proteome</keyword>
<dbReference type="InterPro" id="IPR035906">
    <property type="entry name" value="MetI-like_sf"/>
</dbReference>
<keyword evidence="6" id="KW-0029">Amino-acid transport</keyword>
<dbReference type="PANTHER" id="PTHR30614">
    <property type="entry name" value="MEMBRANE COMPONENT OF AMINO ACID ABC TRANSPORTER"/>
    <property type="match status" value="1"/>
</dbReference>
<evidence type="ECO:0000256" key="1">
    <source>
        <dbReference type="ARBA" id="ARBA00004429"/>
    </source>
</evidence>
<reference evidence="11 12" key="1">
    <citation type="submission" date="2020-05" db="EMBL/GenBank/DDBJ databases">
        <authorList>
            <person name="Kim M.K."/>
        </authorList>
    </citation>
    <scope>NUCLEOTIDE SEQUENCE [LARGE SCALE GENOMIC DNA]</scope>
    <source>
        <strain evidence="11 12">BT25</strain>
    </source>
</reference>
<dbReference type="RefSeq" id="WP_091918971.1">
    <property type="nucleotide sequence ID" value="NZ_CP088292.1"/>
</dbReference>
<protein>
    <submittedName>
        <fullName evidence="11">Amino acid ABC transporter permease</fullName>
    </submittedName>
</protein>
<proteinExistence type="inferred from homology"/>
<comment type="similarity">
    <text evidence="2">Belongs to the binding-protein-dependent transport system permease family. HisMQ subfamily.</text>
</comment>
<evidence type="ECO:0000259" key="10">
    <source>
        <dbReference type="PROSITE" id="PS50928"/>
    </source>
</evidence>
<dbReference type="InterPro" id="IPR000515">
    <property type="entry name" value="MetI-like"/>
</dbReference>
<dbReference type="NCBIfam" id="TIGR01726">
    <property type="entry name" value="HEQRo_perm_3TM"/>
    <property type="match status" value="1"/>
</dbReference>
<dbReference type="PANTHER" id="PTHR30614:SF37">
    <property type="entry name" value="AMINO-ACID ABC TRANSPORTER PERMEASE PROTEIN YHDX-RELATED"/>
    <property type="match status" value="1"/>
</dbReference>
<feature type="domain" description="ABC transmembrane type-1" evidence="10">
    <location>
        <begin position="94"/>
        <end position="386"/>
    </location>
</feature>
<dbReference type="AlphaFoldDB" id="A0A849VIE5"/>
<dbReference type="GO" id="GO:0022857">
    <property type="term" value="F:transmembrane transporter activity"/>
    <property type="evidence" value="ECO:0007669"/>
    <property type="project" value="InterPro"/>
</dbReference>
<dbReference type="GO" id="GO:0006865">
    <property type="term" value="P:amino acid transport"/>
    <property type="evidence" value="ECO:0007669"/>
    <property type="project" value="UniProtKB-KW"/>
</dbReference>
<feature type="transmembrane region" description="Helical" evidence="9">
    <location>
        <begin position="267"/>
        <end position="286"/>
    </location>
</feature>
<keyword evidence="3 9" id="KW-0813">Transport</keyword>
<gene>
    <name evidence="11" type="ORF">HQ945_01745</name>
</gene>
<accession>A0A849VIE5</accession>
<comment type="subcellular location">
    <subcellularLocation>
        <location evidence="1">Cell inner membrane</location>
        <topology evidence="1">Multi-pass membrane protein</topology>
    </subcellularLocation>
    <subcellularLocation>
        <location evidence="9">Cell membrane</location>
        <topology evidence="9">Multi-pass membrane protein</topology>
    </subcellularLocation>
</comment>
<evidence type="ECO:0000256" key="2">
    <source>
        <dbReference type="ARBA" id="ARBA00010072"/>
    </source>
</evidence>
<evidence type="ECO:0000256" key="6">
    <source>
        <dbReference type="ARBA" id="ARBA00022970"/>
    </source>
</evidence>
<evidence type="ECO:0000256" key="7">
    <source>
        <dbReference type="ARBA" id="ARBA00022989"/>
    </source>
</evidence>
<evidence type="ECO:0000256" key="8">
    <source>
        <dbReference type="ARBA" id="ARBA00023136"/>
    </source>
</evidence>